<feature type="binding site" evidence="9">
    <location>
        <position position="171"/>
    </location>
    <ligand>
        <name>Zn(2+)</name>
        <dbReference type="ChEBI" id="CHEBI:29105"/>
    </ligand>
</feature>
<evidence type="ECO:0000256" key="7">
    <source>
        <dbReference type="PIRSR" id="PIRSR001084-1"/>
    </source>
</evidence>
<feature type="domain" description="Beta-galactosidase trimerisation" evidence="11">
    <location>
        <begin position="407"/>
        <end position="607"/>
    </location>
</feature>
<evidence type="ECO:0000256" key="4">
    <source>
        <dbReference type="ARBA" id="ARBA00022801"/>
    </source>
</evidence>
<name>A0A4S4FQ77_9MICO</name>
<dbReference type="GO" id="GO:0009341">
    <property type="term" value="C:beta-galactosidase complex"/>
    <property type="evidence" value="ECO:0007669"/>
    <property type="project" value="InterPro"/>
</dbReference>
<feature type="binding site" evidence="9">
    <location>
        <position position="169"/>
    </location>
    <ligand>
        <name>Zn(2+)</name>
        <dbReference type="ChEBI" id="CHEBI:29105"/>
    </ligand>
</feature>
<keyword evidence="9" id="KW-0862">Zinc</keyword>
<feature type="binding site" evidence="8">
    <location>
        <position position="326"/>
    </location>
    <ligand>
        <name>substrate</name>
    </ligand>
</feature>
<evidence type="ECO:0000313" key="12">
    <source>
        <dbReference type="EMBL" id="THG32484.1"/>
    </source>
</evidence>
<evidence type="ECO:0000256" key="6">
    <source>
        <dbReference type="PIRNR" id="PIRNR001084"/>
    </source>
</evidence>
<comment type="caution">
    <text evidence="12">The sequence shown here is derived from an EMBL/GenBank/DDBJ whole genome shotgun (WGS) entry which is preliminary data.</text>
</comment>
<keyword evidence="4 6" id="KW-0378">Hydrolase</keyword>
<evidence type="ECO:0000259" key="11">
    <source>
        <dbReference type="Pfam" id="PF08532"/>
    </source>
</evidence>
<dbReference type="InterPro" id="IPR013780">
    <property type="entry name" value="Glyco_hydro_b"/>
</dbReference>
<keyword evidence="5 6" id="KW-0326">Glycosidase</keyword>
<gene>
    <name evidence="12" type="ORF">E6C70_12020</name>
</gene>
<dbReference type="Gene3D" id="2.60.40.1180">
    <property type="entry name" value="Golgi alpha-mannosidase II"/>
    <property type="match status" value="1"/>
</dbReference>
<organism evidence="12 13">
    <name type="scientific">Orlajensenia flava</name>
    <dbReference type="NCBI Taxonomy" id="2565934"/>
    <lineage>
        <taxon>Bacteria</taxon>
        <taxon>Bacillati</taxon>
        <taxon>Actinomycetota</taxon>
        <taxon>Actinomycetes</taxon>
        <taxon>Micrococcales</taxon>
        <taxon>Microbacteriaceae</taxon>
        <taxon>Orlajensenia</taxon>
    </lineage>
</organism>
<dbReference type="InterPro" id="IPR013738">
    <property type="entry name" value="Beta_galactosidase_Trimer"/>
</dbReference>
<feature type="domain" description="Glycoside hydrolase family 42 N-terminal" evidence="10">
    <location>
        <begin position="25"/>
        <end position="395"/>
    </location>
</feature>
<feature type="binding site" evidence="8">
    <location>
        <position position="160"/>
    </location>
    <ligand>
        <name>substrate</name>
    </ligand>
</feature>
<accession>A0A4S4FQ77</accession>
<reference evidence="12 13" key="1">
    <citation type="submission" date="2019-04" db="EMBL/GenBank/DDBJ databases">
        <authorList>
            <person name="Jiang L."/>
        </authorList>
    </citation>
    <scope>NUCLEOTIDE SEQUENCE [LARGE SCALE GENOMIC DNA]</scope>
    <source>
        <strain evidence="12 13">YIM 131861</strain>
    </source>
</reference>
<sequence>MTTTEPTPTTVETVGPGTYIAFGCDYNPEQWSPDIWPEDIRLMREAGITIVAINVFGWALLEPRPGVYDFSGLDAVVDLLHEAGIRINLGTGTASPPPWLTTEHPEILPMASDGTRRWPGGRQAYCPSSPIFREHAVRLATAVAERYGAHPAVELWHVSNELGCHNALCYCDVSAESFRKWLRSKYGTLKALNSAWGTSFWSQRYGEWSEVLPPRRTLSVGNPTQALDFERFSSDEVLECYLMEERVLRRLSDVPVTTNFMVTAHIRTQNYWDWAPHVDVVANDHYLDHRLPEPHQELSFAADLTRGLADGRPWMLMEQSTGAVNWQPHNIAKVPGEMLRNSLTHVARGADSICFFQWRASAQGSEKYHSGMVPHAGTDSQTWREVLELGRVLRSISEVAGSTVVGEVAMVFSWDSWWAVDADSTPSRDVRYLDQIHAAYRALWDAGITVDIVAPGTDLSAYKMVVVPALYLVSDAAAQTIAAFVASGGSAFVTFFSGIVDEDDRVRLGGYPGAFVDLLGIRIDEFFPLAPGQNVGLDDGSAATIWSERIAVEAATVVASFVDGPMAGWPATTRNSFGDGTAWYVGTALSEPDLRRALEAAAEQAGVKSTGDGHDGVEAVLRRGSDADYLFVINHRDRDVDRPERGYELTTAVDVDGFVVPSGGVRVVRLAAPPSPANPSEEQ</sequence>
<dbReference type="RefSeq" id="WP_136424785.1">
    <property type="nucleotide sequence ID" value="NZ_SSSN01000009.1"/>
</dbReference>
<evidence type="ECO:0000256" key="5">
    <source>
        <dbReference type="ARBA" id="ARBA00023295"/>
    </source>
</evidence>
<dbReference type="SUPFAM" id="SSF52317">
    <property type="entry name" value="Class I glutamine amidotransferase-like"/>
    <property type="match status" value="1"/>
</dbReference>
<evidence type="ECO:0000256" key="9">
    <source>
        <dbReference type="PIRSR" id="PIRSR001084-3"/>
    </source>
</evidence>
<dbReference type="GO" id="GO:0046872">
    <property type="term" value="F:metal ion binding"/>
    <property type="evidence" value="ECO:0007669"/>
    <property type="project" value="UniProtKB-KW"/>
</dbReference>
<evidence type="ECO:0000256" key="3">
    <source>
        <dbReference type="ARBA" id="ARBA00012756"/>
    </source>
</evidence>
<keyword evidence="9" id="KW-0479">Metal-binding</keyword>
<dbReference type="PANTHER" id="PTHR36447">
    <property type="entry name" value="BETA-GALACTOSIDASE GANA"/>
    <property type="match status" value="1"/>
</dbReference>
<dbReference type="GO" id="GO:0004565">
    <property type="term" value="F:beta-galactosidase activity"/>
    <property type="evidence" value="ECO:0007669"/>
    <property type="project" value="UniProtKB-EC"/>
</dbReference>
<evidence type="ECO:0000256" key="8">
    <source>
        <dbReference type="PIRSR" id="PIRSR001084-2"/>
    </source>
</evidence>
<dbReference type="InterPro" id="IPR003476">
    <property type="entry name" value="Glyco_hydro_42"/>
</dbReference>
<comment type="catalytic activity">
    <reaction evidence="1 6">
        <text>Hydrolysis of terminal non-reducing beta-D-galactose residues in beta-D-galactosides.</text>
        <dbReference type="EC" id="3.2.1.23"/>
    </reaction>
</comment>
<dbReference type="GO" id="GO:0005975">
    <property type="term" value="P:carbohydrate metabolic process"/>
    <property type="evidence" value="ECO:0007669"/>
    <property type="project" value="InterPro"/>
</dbReference>
<dbReference type="Pfam" id="PF08532">
    <property type="entry name" value="Glyco_hydro_42M"/>
    <property type="match status" value="1"/>
</dbReference>
<protein>
    <recommendedName>
        <fullName evidence="3 6">Beta-galactosidase</fullName>
        <shortName evidence="6">Beta-gal</shortName>
        <ecNumber evidence="3 6">3.2.1.23</ecNumber>
    </recommendedName>
</protein>
<proteinExistence type="inferred from homology"/>
<evidence type="ECO:0000256" key="2">
    <source>
        <dbReference type="ARBA" id="ARBA00005940"/>
    </source>
</evidence>
<dbReference type="OrthoDB" id="9800974at2"/>
<comment type="similarity">
    <text evidence="2 6">Belongs to the glycosyl hydrolase 42 family.</text>
</comment>
<feature type="binding site" evidence="9">
    <location>
        <position position="126"/>
    </location>
    <ligand>
        <name>Zn(2+)</name>
        <dbReference type="ChEBI" id="CHEBI:29105"/>
    </ligand>
</feature>
<feature type="binding site" evidence="8">
    <location>
        <position position="122"/>
    </location>
    <ligand>
        <name>substrate</name>
    </ligand>
</feature>
<dbReference type="AlphaFoldDB" id="A0A4S4FQ77"/>
<dbReference type="SUPFAM" id="SSF51445">
    <property type="entry name" value="(Trans)glycosidases"/>
    <property type="match status" value="1"/>
</dbReference>
<dbReference type="Proteomes" id="UP000307380">
    <property type="component" value="Unassembled WGS sequence"/>
</dbReference>
<dbReference type="Gene3D" id="3.40.50.880">
    <property type="match status" value="1"/>
</dbReference>
<evidence type="ECO:0000259" key="10">
    <source>
        <dbReference type="Pfam" id="PF02449"/>
    </source>
</evidence>
<evidence type="ECO:0000256" key="1">
    <source>
        <dbReference type="ARBA" id="ARBA00001412"/>
    </source>
</evidence>
<dbReference type="Pfam" id="PF02449">
    <property type="entry name" value="Glyco_hydro_42"/>
    <property type="match status" value="1"/>
</dbReference>
<dbReference type="PIRSF" id="PIRSF001084">
    <property type="entry name" value="B-galactosidase"/>
    <property type="match status" value="1"/>
</dbReference>
<evidence type="ECO:0000313" key="13">
    <source>
        <dbReference type="Proteomes" id="UP000307380"/>
    </source>
</evidence>
<dbReference type="EC" id="3.2.1.23" evidence="3 6"/>
<keyword evidence="13" id="KW-1185">Reference proteome</keyword>
<dbReference type="InterPro" id="IPR013529">
    <property type="entry name" value="Glyco_hydro_42_N"/>
</dbReference>
<feature type="active site" description="Proton donor" evidence="7">
    <location>
        <position position="161"/>
    </location>
</feature>
<dbReference type="InterPro" id="IPR029062">
    <property type="entry name" value="Class_I_gatase-like"/>
</dbReference>
<dbReference type="InterPro" id="IPR017853">
    <property type="entry name" value="GH"/>
</dbReference>
<dbReference type="EMBL" id="SSSN01000009">
    <property type="protein sequence ID" value="THG32484.1"/>
    <property type="molecule type" value="Genomic_DNA"/>
</dbReference>
<dbReference type="PANTHER" id="PTHR36447:SF1">
    <property type="entry name" value="BETA-GALACTOSIDASE GANA"/>
    <property type="match status" value="1"/>
</dbReference>
<dbReference type="Gene3D" id="3.20.20.80">
    <property type="entry name" value="Glycosidases"/>
    <property type="match status" value="1"/>
</dbReference>
<feature type="active site" description="Nucleophile" evidence="7">
    <location>
        <position position="318"/>
    </location>
</feature>
<dbReference type="CDD" id="cd03143">
    <property type="entry name" value="A4_beta-galactosidase_middle_domain"/>
    <property type="match status" value="1"/>
</dbReference>